<evidence type="ECO:0000256" key="1">
    <source>
        <dbReference type="ARBA" id="ARBA00002180"/>
    </source>
</evidence>
<name>A0A1Y1KZM0_PHOPY</name>
<accession>A0A1Y1KZM0</accession>
<dbReference type="Pfam" id="PF00098">
    <property type="entry name" value="zf-CCHC"/>
    <property type="match status" value="1"/>
</dbReference>
<dbReference type="GO" id="GO:0003887">
    <property type="term" value="F:DNA-directed DNA polymerase activity"/>
    <property type="evidence" value="ECO:0007669"/>
    <property type="project" value="UniProtKB-KW"/>
</dbReference>
<organism evidence="21">
    <name type="scientific">Photinus pyralis</name>
    <name type="common">Common eastern firefly</name>
    <name type="synonym">Lampyris pyralis</name>
    <dbReference type="NCBI Taxonomy" id="7054"/>
    <lineage>
        <taxon>Eukaryota</taxon>
        <taxon>Metazoa</taxon>
        <taxon>Ecdysozoa</taxon>
        <taxon>Arthropoda</taxon>
        <taxon>Hexapoda</taxon>
        <taxon>Insecta</taxon>
        <taxon>Pterygota</taxon>
        <taxon>Neoptera</taxon>
        <taxon>Endopterygota</taxon>
        <taxon>Coleoptera</taxon>
        <taxon>Polyphaga</taxon>
        <taxon>Elateriformia</taxon>
        <taxon>Elateroidea</taxon>
        <taxon>Lampyridae</taxon>
        <taxon>Lampyrinae</taxon>
        <taxon>Photinus</taxon>
    </lineage>
</organism>
<dbReference type="InterPro" id="IPR036397">
    <property type="entry name" value="RNaseH_sf"/>
</dbReference>
<comment type="function">
    <text evidence="1">The aspartyl protease (PR) mediates the proteolytic cleavages of the Gag and Gag-Pol polyproteins after assembly of the VLP.</text>
</comment>
<evidence type="ECO:0000256" key="9">
    <source>
        <dbReference type="ARBA" id="ARBA00022801"/>
    </source>
</evidence>
<dbReference type="Pfam" id="PF13976">
    <property type="entry name" value="gag_pre-integrs"/>
    <property type="match status" value="1"/>
</dbReference>
<keyword evidence="13" id="KW-0695">RNA-directed DNA polymerase</keyword>
<dbReference type="GO" id="GO:0003964">
    <property type="term" value="F:RNA-directed DNA polymerase activity"/>
    <property type="evidence" value="ECO:0007669"/>
    <property type="project" value="UniProtKB-KW"/>
</dbReference>
<dbReference type="Pfam" id="PF22936">
    <property type="entry name" value="Pol_BBD"/>
    <property type="match status" value="1"/>
</dbReference>
<sequence length="1155" mass="132513">MESDRVNIEKLEGGSNWLTWKFQMRQVLEASELFDVVDGTDSPPSNRDENYRTAIVAWKKNDAKARRAISTACKKQPLLQIMNCDTANSMWTTLKSTYEQTSKSNVLFLQQKYYSFTKEPGDDIATCISKLMEIVQQLKDQKENISDTMVMTKILMALPAEYNHFHSAWESTSAENQTMSNLRARLMAEELRLKSQGQIENVEALMAKQNFSKKCNSNSKKGHSSGQNKKQKGTSNSGKLKGSCFSCGEAGHWKRDCPQKKQNSSDNSKKHDSALADAFVCHGTTLTEDKDSWVLDSGASDHMCHRREWFYNFVETSSHIIIGNGEKIMAQGRGDINLFAFDGNQWIRRRMVDVLYVPEIHVNLFSSGKAMDRGYQLQSDNKLCKLLKNGNIFAVGVRRERLFQMLFKCETTSEVDGAIANVAVKKISLRAWHERMGHQNVAHVKKFLQSNDIDFVDEDFACEACVYGKHHRGSYKLREEKSKKCGEIIYADVCGPMQTNSIGGSKYFLLLKDDFSHYRFVYFLKQKLEVAAKVKEAVIRMQQENGHKVRYFRSDNGTEFVNAELKKFFNDSGIVHQRTVPYTPEQNGCVERDNRMIVESARTMIHSKQMDYKFWAEAVNFAVYVLNRTGTSTVLEKSPYKLWYDKKAKIEHLRIFGSEVFVHIPKEKRQKLDPKAVKCIFVGFDNYSKLYRVWNPMTNKIEVARDVIFLMEESMATLDINNEKGVDKKANVMDDELDADDAEMIPEQPTNHGAVCDIDRGNIIERRPRDRSNIVPAERLTYFASTDRVAMLAIDEEPRTYEQAIHSSDHIQWEQAMNEEYDSLIKIRTWNLVNQPKDKKVFVCNEEKAENKNAILLIIEHLRRKFDVKVFEGRSFLGFEIEQRTDDSIHVNQQAYAQKVLNRFGMADCNAVATPSDSAQNLGDFYADGETNFPYREAVGSLMYLGVATRPDISFAVGNASRHLEKPAVAHVNAVKRILKYIKGTIHMGIRFESGTNLNLCGYSDADYAGDIKTRRSTSGYVFMLGNSIISWGSERQKSVALSTTESEYMAAAYAIKELIWLYLLLYELLPVVLDKPIFLMDNQSAIQLIKNPEFHKRTKHIDVRYHFIREQYDDEIFDLKYVATDEQVSDIMTKALPKNKHQYFRTLIGLMPKE</sequence>
<dbReference type="InterPro" id="IPR001584">
    <property type="entry name" value="Integrase_cat-core"/>
</dbReference>
<evidence type="ECO:0000256" key="10">
    <source>
        <dbReference type="ARBA" id="ARBA00022840"/>
    </source>
</evidence>
<feature type="region of interest" description="Disordered" evidence="18">
    <location>
        <begin position="214"/>
        <end position="239"/>
    </location>
</feature>
<dbReference type="InterPro" id="IPR012337">
    <property type="entry name" value="RNaseH-like_sf"/>
</dbReference>
<dbReference type="InterPro" id="IPR039537">
    <property type="entry name" value="Retrotran_Ty1/copia-like"/>
</dbReference>
<evidence type="ECO:0000313" key="21">
    <source>
        <dbReference type="EMBL" id="JAV65135.1"/>
    </source>
</evidence>
<keyword evidence="9" id="KW-0378">Hydrolase</keyword>
<keyword evidence="14" id="KW-0548">Nucleotidyltransferase</keyword>
<evidence type="ECO:0000256" key="15">
    <source>
        <dbReference type="ARBA" id="ARBA00023113"/>
    </source>
</evidence>
<keyword evidence="3" id="KW-0645">Protease</keyword>
<evidence type="ECO:0000256" key="13">
    <source>
        <dbReference type="ARBA" id="ARBA00022918"/>
    </source>
</evidence>
<dbReference type="PROSITE" id="PS50158">
    <property type="entry name" value="ZF_CCHC"/>
    <property type="match status" value="1"/>
</dbReference>
<evidence type="ECO:0000256" key="8">
    <source>
        <dbReference type="ARBA" id="ARBA00022759"/>
    </source>
</evidence>
<evidence type="ECO:0000256" key="11">
    <source>
        <dbReference type="ARBA" id="ARBA00022842"/>
    </source>
</evidence>
<keyword evidence="6" id="KW-0547">Nucleotide-binding</keyword>
<dbReference type="GO" id="GO:0005524">
    <property type="term" value="F:ATP binding"/>
    <property type="evidence" value="ECO:0007669"/>
    <property type="project" value="UniProtKB-KW"/>
</dbReference>
<dbReference type="SMART" id="SM00343">
    <property type="entry name" value="ZnF_C2HC"/>
    <property type="match status" value="1"/>
</dbReference>
<evidence type="ECO:0000256" key="6">
    <source>
        <dbReference type="ARBA" id="ARBA00022741"/>
    </source>
</evidence>
<dbReference type="PANTHER" id="PTHR42648:SF11">
    <property type="entry name" value="TRANSPOSON TY4-P GAG-POL POLYPROTEIN"/>
    <property type="match status" value="1"/>
</dbReference>
<dbReference type="Gene3D" id="4.10.60.10">
    <property type="entry name" value="Zinc finger, CCHC-type"/>
    <property type="match status" value="1"/>
</dbReference>
<keyword evidence="5" id="KW-0479">Metal-binding</keyword>
<dbReference type="SUPFAM" id="SSF56672">
    <property type="entry name" value="DNA/RNA polymerases"/>
    <property type="match status" value="1"/>
</dbReference>
<evidence type="ECO:0000256" key="12">
    <source>
        <dbReference type="ARBA" id="ARBA00022908"/>
    </source>
</evidence>
<keyword evidence="15" id="KW-0917">Virion maturation</keyword>
<evidence type="ECO:0000256" key="14">
    <source>
        <dbReference type="ARBA" id="ARBA00022932"/>
    </source>
</evidence>
<dbReference type="CDD" id="cd09272">
    <property type="entry name" value="RNase_HI_RT_Ty1"/>
    <property type="match status" value="1"/>
</dbReference>
<keyword evidence="14" id="KW-0808">Transferase</keyword>
<keyword evidence="14" id="KW-0239">DNA-directed DNA polymerase</keyword>
<evidence type="ECO:0000259" key="20">
    <source>
        <dbReference type="PROSITE" id="PS50994"/>
    </source>
</evidence>
<dbReference type="GO" id="GO:0004190">
    <property type="term" value="F:aspartic-type endopeptidase activity"/>
    <property type="evidence" value="ECO:0007669"/>
    <property type="project" value="UniProtKB-KW"/>
</dbReference>
<dbReference type="PANTHER" id="PTHR42648">
    <property type="entry name" value="TRANSPOSASE, PUTATIVE-RELATED"/>
    <property type="match status" value="1"/>
</dbReference>
<evidence type="ECO:0000256" key="5">
    <source>
        <dbReference type="ARBA" id="ARBA00022723"/>
    </source>
</evidence>
<dbReference type="SUPFAM" id="SSF57756">
    <property type="entry name" value="Retrovirus zinc finger-like domains"/>
    <property type="match status" value="1"/>
</dbReference>
<evidence type="ECO:0000256" key="2">
    <source>
        <dbReference type="ARBA" id="ARBA00022612"/>
    </source>
</evidence>
<dbReference type="Pfam" id="PF00665">
    <property type="entry name" value="rve"/>
    <property type="match status" value="1"/>
</dbReference>
<dbReference type="GO" id="GO:0003676">
    <property type="term" value="F:nucleic acid binding"/>
    <property type="evidence" value="ECO:0007669"/>
    <property type="project" value="InterPro"/>
</dbReference>
<dbReference type="EMBL" id="GEZM01073374">
    <property type="protein sequence ID" value="JAV65135.1"/>
    <property type="molecule type" value="Transcribed_RNA"/>
</dbReference>
<protein>
    <submittedName>
        <fullName evidence="21">Uncharacterized protein</fullName>
    </submittedName>
</protein>
<keyword evidence="17" id="KW-0862">Zinc</keyword>
<dbReference type="Pfam" id="PF14223">
    <property type="entry name" value="Retrotran_gag_2"/>
    <property type="match status" value="1"/>
</dbReference>
<evidence type="ECO:0000256" key="17">
    <source>
        <dbReference type="PROSITE-ProRule" id="PRU00047"/>
    </source>
</evidence>
<keyword evidence="2" id="KW-1188">Viral release from host cell</keyword>
<feature type="domain" description="CCHC-type" evidence="19">
    <location>
        <begin position="244"/>
        <end position="259"/>
    </location>
</feature>
<dbReference type="SUPFAM" id="SSF53098">
    <property type="entry name" value="Ribonuclease H-like"/>
    <property type="match status" value="1"/>
</dbReference>
<dbReference type="InterPro" id="IPR036875">
    <property type="entry name" value="Znf_CCHC_sf"/>
</dbReference>
<dbReference type="InterPro" id="IPR025724">
    <property type="entry name" value="GAG-pre-integrase_dom"/>
</dbReference>
<proteinExistence type="predicted"/>
<dbReference type="InterPro" id="IPR043502">
    <property type="entry name" value="DNA/RNA_pol_sf"/>
</dbReference>
<evidence type="ECO:0000256" key="4">
    <source>
        <dbReference type="ARBA" id="ARBA00022722"/>
    </source>
</evidence>
<dbReference type="GO" id="GO:0008270">
    <property type="term" value="F:zinc ion binding"/>
    <property type="evidence" value="ECO:0007669"/>
    <property type="project" value="UniProtKB-KW"/>
</dbReference>
<dbReference type="GO" id="GO:0006508">
    <property type="term" value="P:proteolysis"/>
    <property type="evidence" value="ECO:0007669"/>
    <property type="project" value="UniProtKB-KW"/>
</dbReference>
<evidence type="ECO:0000256" key="7">
    <source>
        <dbReference type="ARBA" id="ARBA00022750"/>
    </source>
</evidence>
<dbReference type="GO" id="GO:0006310">
    <property type="term" value="P:DNA recombination"/>
    <property type="evidence" value="ECO:0007669"/>
    <property type="project" value="UniProtKB-KW"/>
</dbReference>
<keyword evidence="4" id="KW-0540">Nuclease</keyword>
<keyword evidence="8" id="KW-0255">Endonuclease</keyword>
<feature type="compositionally biased region" description="Low complexity" evidence="18">
    <location>
        <begin position="214"/>
        <end position="228"/>
    </location>
</feature>
<dbReference type="GO" id="GO:0015074">
    <property type="term" value="P:DNA integration"/>
    <property type="evidence" value="ECO:0007669"/>
    <property type="project" value="UniProtKB-KW"/>
</dbReference>
<keyword evidence="16" id="KW-0233">DNA recombination</keyword>
<dbReference type="GO" id="GO:0004519">
    <property type="term" value="F:endonuclease activity"/>
    <property type="evidence" value="ECO:0007669"/>
    <property type="project" value="UniProtKB-KW"/>
</dbReference>
<dbReference type="InterPro" id="IPR054722">
    <property type="entry name" value="PolX-like_BBD"/>
</dbReference>
<evidence type="ECO:0000259" key="19">
    <source>
        <dbReference type="PROSITE" id="PS50158"/>
    </source>
</evidence>
<evidence type="ECO:0000256" key="3">
    <source>
        <dbReference type="ARBA" id="ARBA00022670"/>
    </source>
</evidence>
<reference evidence="21" key="1">
    <citation type="journal article" date="2016" name="Sci. Rep.">
        <title>Molecular characterization of firefly nuptial gifts: a multi-omics approach sheds light on postcopulatory sexual selection.</title>
        <authorList>
            <person name="Al-Wathiqui N."/>
            <person name="Fallon T.R."/>
            <person name="South A."/>
            <person name="Weng J.K."/>
            <person name="Lewis S.M."/>
        </authorList>
    </citation>
    <scope>NUCLEOTIDE SEQUENCE</scope>
</reference>
<dbReference type="Pfam" id="PF25597">
    <property type="entry name" value="SH3_retrovirus"/>
    <property type="match status" value="1"/>
</dbReference>
<keyword evidence="11" id="KW-0460">Magnesium</keyword>
<feature type="domain" description="Integrase catalytic" evidence="20">
    <location>
        <begin position="480"/>
        <end position="647"/>
    </location>
</feature>
<dbReference type="Gene3D" id="3.30.420.10">
    <property type="entry name" value="Ribonuclease H-like superfamily/Ribonuclease H"/>
    <property type="match status" value="1"/>
</dbReference>
<keyword evidence="10" id="KW-0067">ATP-binding</keyword>
<keyword evidence="12" id="KW-0229">DNA integration</keyword>
<dbReference type="GO" id="GO:0042575">
    <property type="term" value="C:DNA polymerase complex"/>
    <property type="evidence" value="ECO:0007669"/>
    <property type="project" value="UniProtKB-ARBA"/>
</dbReference>
<keyword evidence="7" id="KW-0064">Aspartyl protease</keyword>
<dbReference type="InterPro" id="IPR057670">
    <property type="entry name" value="SH3_retrovirus"/>
</dbReference>
<evidence type="ECO:0000256" key="18">
    <source>
        <dbReference type="SAM" id="MobiDB-lite"/>
    </source>
</evidence>
<dbReference type="AlphaFoldDB" id="A0A1Y1KZM0"/>
<dbReference type="InterPro" id="IPR001878">
    <property type="entry name" value="Znf_CCHC"/>
</dbReference>
<dbReference type="PROSITE" id="PS50994">
    <property type="entry name" value="INTEGRASE"/>
    <property type="match status" value="1"/>
</dbReference>
<keyword evidence="17" id="KW-0863">Zinc-finger</keyword>
<evidence type="ECO:0000256" key="16">
    <source>
        <dbReference type="ARBA" id="ARBA00023172"/>
    </source>
</evidence>